<evidence type="ECO:0008006" key="4">
    <source>
        <dbReference type="Google" id="ProtNLM"/>
    </source>
</evidence>
<sequence>MSSEALVSLPNWPERNIFHFFGKKVRVLKLSGFMRCDRVNLLLLSLSDMNVRLIWCLLLVIPLQLKANAFSDLAIELEFNEIAGVVTEAQGEFVARVTNLGPDPAGLNAPFPHPIAFLSDVVQFNGSTGPEINFTAAPHNDNQKCFFVTVIGSPPPGGHGPVYAFDINIQSVEVNETVECFGRYTRSFESGVREVGWEIRNFADTDPNDNNNVQSITFGFPPENVPTIGYFTLSFLMLAMLLTGLKFILSRNG</sequence>
<organism evidence="2 3">
    <name type="scientific">Marinicella sediminis</name>
    <dbReference type="NCBI Taxonomy" id="1792834"/>
    <lineage>
        <taxon>Bacteria</taxon>
        <taxon>Pseudomonadati</taxon>
        <taxon>Pseudomonadota</taxon>
        <taxon>Gammaproteobacteria</taxon>
        <taxon>Lysobacterales</taxon>
        <taxon>Marinicellaceae</taxon>
        <taxon>Marinicella</taxon>
    </lineage>
</organism>
<dbReference type="RefSeq" id="WP_077412057.1">
    <property type="nucleotide sequence ID" value="NZ_JBHRTS010000003.1"/>
</dbReference>
<reference evidence="3" key="1">
    <citation type="journal article" date="2019" name="Int. J. Syst. Evol. Microbiol.">
        <title>The Global Catalogue of Microorganisms (GCM) 10K type strain sequencing project: providing services to taxonomists for standard genome sequencing and annotation.</title>
        <authorList>
            <consortium name="The Broad Institute Genomics Platform"/>
            <consortium name="The Broad Institute Genome Sequencing Center for Infectious Disease"/>
            <person name="Wu L."/>
            <person name="Ma J."/>
        </authorList>
    </citation>
    <scope>NUCLEOTIDE SEQUENCE [LARGE SCALE GENOMIC DNA]</scope>
    <source>
        <strain evidence="3">KCTC 42953</strain>
    </source>
</reference>
<evidence type="ECO:0000313" key="2">
    <source>
        <dbReference type="EMBL" id="MFC3194078.1"/>
    </source>
</evidence>
<dbReference type="EMBL" id="JBHRTS010000003">
    <property type="protein sequence ID" value="MFC3194078.1"/>
    <property type="molecule type" value="Genomic_DNA"/>
</dbReference>
<protein>
    <recommendedName>
        <fullName evidence="4">IPTL-CTERM sorting domain-containing protein</fullName>
    </recommendedName>
</protein>
<dbReference type="Proteomes" id="UP001595533">
    <property type="component" value="Unassembled WGS sequence"/>
</dbReference>
<accession>A0ABV7JCY5</accession>
<evidence type="ECO:0000313" key="3">
    <source>
        <dbReference type="Proteomes" id="UP001595533"/>
    </source>
</evidence>
<evidence type="ECO:0000256" key="1">
    <source>
        <dbReference type="SAM" id="Phobius"/>
    </source>
</evidence>
<keyword evidence="1" id="KW-0472">Membrane</keyword>
<gene>
    <name evidence="2" type="ORF">ACFODZ_07480</name>
</gene>
<keyword evidence="3" id="KW-1185">Reference proteome</keyword>
<proteinExistence type="predicted"/>
<comment type="caution">
    <text evidence="2">The sequence shown here is derived from an EMBL/GenBank/DDBJ whole genome shotgun (WGS) entry which is preliminary data.</text>
</comment>
<keyword evidence="1" id="KW-1133">Transmembrane helix</keyword>
<feature type="transmembrane region" description="Helical" evidence="1">
    <location>
        <begin position="228"/>
        <end position="249"/>
    </location>
</feature>
<name>A0ABV7JCY5_9GAMM</name>
<keyword evidence="1" id="KW-0812">Transmembrane</keyword>